<dbReference type="RefSeq" id="WP_232137205.1">
    <property type="nucleotide sequence ID" value="NZ_CP089507.1"/>
</dbReference>
<proteinExistence type="predicted"/>
<reference evidence="1" key="2">
    <citation type="journal article" date="2022" name="Syst. Appl. Microbiol.">
        <title>Physiological and genomic characterisation of Luteimonas fraxinea sp. nov., a bacterial species associated with trees tolerant to ash dieback.</title>
        <authorList>
            <person name="Ulrich K."/>
            <person name="Becker R."/>
            <person name="Behrendt U."/>
            <person name="Kube M."/>
            <person name="Schneck V."/>
            <person name="Ulrich A."/>
        </authorList>
    </citation>
    <scope>NUCLEOTIDE SEQUENCE</scope>
    <source>
        <strain evidence="1">A1P009</strain>
    </source>
</reference>
<protein>
    <submittedName>
        <fullName evidence="1">Uncharacterized protein</fullName>
    </submittedName>
</protein>
<evidence type="ECO:0000313" key="2">
    <source>
        <dbReference type="Proteomes" id="UP001430360"/>
    </source>
</evidence>
<organism evidence="1 2">
    <name type="scientific">Luteimonas fraxinea</name>
    <dbReference type="NCBI Taxonomy" id="2901869"/>
    <lineage>
        <taxon>Bacteria</taxon>
        <taxon>Pseudomonadati</taxon>
        <taxon>Pseudomonadota</taxon>
        <taxon>Gammaproteobacteria</taxon>
        <taxon>Lysobacterales</taxon>
        <taxon>Lysobacteraceae</taxon>
        <taxon>Luteimonas</taxon>
    </lineage>
</organism>
<dbReference type="EMBL" id="JAJQKU010000004">
    <property type="protein sequence ID" value="MCD9098043.1"/>
    <property type="molecule type" value="Genomic_DNA"/>
</dbReference>
<name>A0ABS8UHB1_9GAMM</name>
<reference evidence="1" key="1">
    <citation type="submission" date="2021-12" db="EMBL/GenBank/DDBJ databases">
        <authorList>
            <person name="Ulrich A."/>
        </authorList>
    </citation>
    <scope>NUCLEOTIDE SEQUENCE</scope>
    <source>
        <strain evidence="1">A1P009</strain>
    </source>
</reference>
<keyword evidence="2" id="KW-1185">Reference proteome</keyword>
<comment type="caution">
    <text evidence="1">The sequence shown here is derived from an EMBL/GenBank/DDBJ whole genome shotgun (WGS) entry which is preliminary data.</text>
</comment>
<evidence type="ECO:0000313" key="1">
    <source>
        <dbReference type="EMBL" id="MCD9098043.1"/>
    </source>
</evidence>
<accession>A0ABS8UHB1</accession>
<dbReference type="Proteomes" id="UP001430360">
    <property type="component" value="Unassembled WGS sequence"/>
</dbReference>
<gene>
    <name evidence="1" type="ORF">LTT95_13950</name>
</gene>
<sequence length="326" mass="36609">MAVTSYVDYVESVFGTDRAIDGLGELRRGLALSRAYGKRDEALQARYWSVLLAEVPHAIENNWPGLIFRLCDEALERSRDACEAIAPQIEAKARALDESSPQQAAEWHGMAHRMRWRLGQRAEATRSLLAQSAAMVRAAEHSAIHQPLLAPMQLLEGIRLARRAKADPQRVQELRERLSQYERATLDHYQTHSHEIDVNDWVEWIHKRIQAPSFFDSLLRMAFGIGAIADLDEVKARVVKSASEFPLSHLFGSTHATADGTIVARRPPLDPSDADSLRDQMVRSAVETDFDLRARHGCPIHSSSSFFLSALFRQHQGDRGCVIRGS</sequence>